<organism evidence="5 6">
    <name type="scientific">Oceanobacillus iheyensis (strain DSM 14371 / CIP 107618 / JCM 11309 / KCTC 3954 / HTE831)</name>
    <dbReference type="NCBI Taxonomy" id="221109"/>
    <lineage>
        <taxon>Bacteria</taxon>
        <taxon>Bacillati</taxon>
        <taxon>Bacillota</taxon>
        <taxon>Bacilli</taxon>
        <taxon>Bacillales</taxon>
        <taxon>Bacillaceae</taxon>
        <taxon>Oceanobacillus</taxon>
    </lineage>
</organism>
<name>Q8ELB2_OCEIH</name>
<dbReference type="InterPro" id="IPR029068">
    <property type="entry name" value="Glyas_Bleomycin-R_OHBP_Dase"/>
</dbReference>
<reference evidence="5 6" key="2">
    <citation type="journal article" date="2002" name="Nucleic Acids Res.">
        <title>Genome sequence of Oceanobacillus iheyensis isolated from the Iheya Ridge and its unexpected adaptive capabilities to extreme environments.</title>
        <authorList>
            <person name="Takami H."/>
            <person name="Takaki Y."/>
            <person name="Uchiyama I."/>
        </authorList>
    </citation>
    <scope>NUCLEOTIDE SEQUENCE [LARGE SCALE GENOMIC DNA]</scope>
    <source>
        <strain evidence="6">DSM 14371 / CIP 107618 / JCM 11309 / KCTC 3954 / HTE831</strain>
    </source>
</reference>
<dbReference type="PANTHER" id="PTHR36503:SF2">
    <property type="entry name" value="BLR2408 PROTEIN"/>
    <property type="match status" value="1"/>
</dbReference>
<dbReference type="KEGG" id="oih:OB3319"/>
<dbReference type="HOGENOM" id="CLU_1137131_0_0_9"/>
<dbReference type="InterPro" id="IPR004360">
    <property type="entry name" value="Glyas_Fos-R_dOase_dom"/>
</dbReference>
<gene>
    <name evidence="5" type="ordered locus">OB3319</name>
</gene>
<feature type="chain" id="PRO_5039353848" evidence="2">
    <location>
        <begin position="25"/>
        <end position="244"/>
    </location>
</feature>
<feature type="signal peptide" evidence="2">
    <location>
        <begin position="1"/>
        <end position="24"/>
    </location>
</feature>
<proteinExistence type="inferred from homology"/>
<dbReference type="Gene3D" id="3.30.530.20">
    <property type="match status" value="1"/>
</dbReference>
<protein>
    <submittedName>
        <fullName evidence="5">Uncharacterized protein</fullName>
    </submittedName>
</protein>
<dbReference type="Gene3D" id="3.10.180.10">
    <property type="entry name" value="2,3-Dihydroxybiphenyl 1,2-Dioxygenase, domain 1"/>
    <property type="match status" value="1"/>
</dbReference>
<evidence type="ECO:0000256" key="1">
    <source>
        <dbReference type="ARBA" id="ARBA00006817"/>
    </source>
</evidence>
<comment type="similarity">
    <text evidence="1">Belongs to the AHA1 family.</text>
</comment>
<dbReference type="PANTHER" id="PTHR36503">
    <property type="entry name" value="BLR2520 PROTEIN"/>
    <property type="match status" value="1"/>
</dbReference>
<dbReference type="EMBL" id="BA000028">
    <property type="protein sequence ID" value="BAC15275.1"/>
    <property type="molecule type" value="Genomic_DNA"/>
</dbReference>
<dbReference type="InterPro" id="IPR023393">
    <property type="entry name" value="START-like_dom_sf"/>
</dbReference>
<evidence type="ECO:0000256" key="2">
    <source>
        <dbReference type="SAM" id="SignalP"/>
    </source>
</evidence>
<reference evidence="5 6" key="1">
    <citation type="journal article" date="2001" name="FEMS Microbiol. Lett.">
        <title>Oceanobacillus iheyensis gen. nov., sp. nov., a deep-sea extremely halotolerant and alkaliphilic species isolated from a depth of 1050 m on the Iheya Ridge.</title>
        <authorList>
            <person name="Lu J."/>
            <person name="Nogi Y."/>
            <person name="Takami H."/>
        </authorList>
    </citation>
    <scope>NUCLEOTIDE SEQUENCE [LARGE SCALE GENOMIC DNA]</scope>
    <source>
        <strain evidence="6">DSM 14371 / CIP 107618 / JCM 11309 / KCTC 3954 / HTE831</strain>
    </source>
</reference>
<dbReference type="eggNOG" id="COG3832">
    <property type="taxonomic scope" value="Bacteria"/>
</dbReference>
<evidence type="ECO:0000259" key="4">
    <source>
        <dbReference type="Pfam" id="PF08327"/>
    </source>
</evidence>
<feature type="domain" description="Activator of Hsp90 ATPase homologue 1/2-like C-terminal" evidence="4">
    <location>
        <begin position="110"/>
        <end position="240"/>
    </location>
</feature>
<dbReference type="AlphaFoldDB" id="Q8ELB2"/>
<keyword evidence="6" id="KW-1185">Reference proteome</keyword>
<dbReference type="Pfam" id="PF00903">
    <property type="entry name" value="Glyoxalase"/>
    <property type="match status" value="1"/>
</dbReference>
<evidence type="ECO:0000259" key="3">
    <source>
        <dbReference type="Pfam" id="PF00903"/>
    </source>
</evidence>
<sequence>MCARHSFLPSMISCILIYLHPLFAQMTEQHVEDVHVSSVIFSHTAKDTEEVNAILSRVSKAGGIVMNEGTADDWGYTGLFKDPEGYTWELISWLEVNDTYTIEVNREYPYKPERLFHAWTSPHVLKNLFGLTEMEMDVRVGGRFRFATNQVVELPGTHTESGEYKVIEPYTRIEKSWNYEGPMSPDKTLHSEIILEFKETQPNVTQVVLREIIASLCTVTKRNQARDKWTQALMELDALLSLDN</sequence>
<dbReference type="SUPFAM" id="SSF55961">
    <property type="entry name" value="Bet v1-like"/>
    <property type="match status" value="1"/>
</dbReference>
<keyword evidence="2" id="KW-0732">Signal</keyword>
<feature type="domain" description="Glyoxalase/fosfomycin resistance/dioxygenase" evidence="3">
    <location>
        <begin position="41"/>
        <end position="90"/>
    </location>
</feature>
<dbReference type="eggNOG" id="COG3607">
    <property type="taxonomic scope" value="Bacteria"/>
</dbReference>
<dbReference type="SUPFAM" id="SSF54593">
    <property type="entry name" value="Glyoxalase/Bleomycin resistance protein/Dihydroxybiphenyl dioxygenase"/>
    <property type="match status" value="1"/>
</dbReference>
<accession>Q8ELB2</accession>
<evidence type="ECO:0000313" key="6">
    <source>
        <dbReference type="Proteomes" id="UP000000822"/>
    </source>
</evidence>
<dbReference type="Proteomes" id="UP000000822">
    <property type="component" value="Chromosome"/>
</dbReference>
<dbReference type="STRING" id="221109.gene:10735571"/>
<dbReference type="InterPro" id="IPR013538">
    <property type="entry name" value="ASHA1/2-like_C"/>
</dbReference>
<dbReference type="Pfam" id="PF08327">
    <property type="entry name" value="AHSA1"/>
    <property type="match status" value="1"/>
</dbReference>
<evidence type="ECO:0000313" key="5">
    <source>
        <dbReference type="EMBL" id="BAC15275.1"/>
    </source>
</evidence>
<dbReference type="CDD" id="cd07814">
    <property type="entry name" value="SRPBCC_CalC_Aha1-like"/>
    <property type="match status" value="1"/>
</dbReference>